<name>E1YK15_9BACT</name>
<dbReference type="Gene3D" id="1.20.1110.10">
    <property type="entry name" value="Calcium-transporting ATPase, transmembrane domain"/>
    <property type="match status" value="1"/>
</dbReference>
<protein>
    <recommendedName>
        <fullName evidence="2">Cation-transporting P-type ATPase C-terminal domain-containing protein</fullName>
    </recommendedName>
</protein>
<dbReference type="EMBL" id="FR695877">
    <property type="protein sequence ID" value="CBX31619.1"/>
    <property type="molecule type" value="Genomic_DNA"/>
</dbReference>
<gene>
    <name evidence="3" type="ORF">N47_E51310</name>
</gene>
<sequence>MRRYKKYSGLDKGIFANKLILLGIIIQIVFSWATLYFPPMQKILNTGPVVLKVYLMAWLGIVIIFGADYIRKKIIYGFRL</sequence>
<proteinExistence type="predicted"/>
<feature type="domain" description="Cation-transporting P-type ATPase C-terminal" evidence="2">
    <location>
        <begin position="3"/>
        <end position="74"/>
    </location>
</feature>
<organism evidence="3">
    <name type="scientific">uncultured Desulfobacterium sp</name>
    <dbReference type="NCBI Taxonomy" id="201089"/>
    <lineage>
        <taxon>Bacteria</taxon>
        <taxon>Pseudomonadati</taxon>
        <taxon>Thermodesulfobacteriota</taxon>
        <taxon>Desulfobacteria</taxon>
        <taxon>Desulfobacterales</taxon>
        <taxon>Desulfobacteriaceae</taxon>
        <taxon>Desulfobacterium</taxon>
        <taxon>environmental samples</taxon>
    </lineage>
</organism>
<feature type="transmembrane region" description="Helical" evidence="1">
    <location>
        <begin position="49"/>
        <end position="70"/>
    </location>
</feature>
<keyword evidence="1" id="KW-0812">Transmembrane</keyword>
<keyword evidence="1" id="KW-0472">Membrane</keyword>
<accession>E1YK15</accession>
<dbReference type="AlphaFoldDB" id="E1YK15"/>
<evidence type="ECO:0000313" key="3">
    <source>
        <dbReference type="EMBL" id="CBX31619.1"/>
    </source>
</evidence>
<evidence type="ECO:0000256" key="1">
    <source>
        <dbReference type="SAM" id="Phobius"/>
    </source>
</evidence>
<reference evidence="3" key="1">
    <citation type="journal article" date="2011" name="Environ. Microbiol.">
        <title>Genomic insights into the metabolic potential of the polycyclic aromatic hydrocarbon degrading sulfate-reducing Deltaproteobacterium N47.</title>
        <authorList>
            <person name="Bergmann F."/>
            <person name="Selesi D."/>
            <person name="Weinmaier T."/>
            <person name="Tischler P."/>
            <person name="Rattei T."/>
            <person name="Meckenstock R.U."/>
        </authorList>
    </citation>
    <scope>NUCLEOTIDE SEQUENCE</scope>
</reference>
<dbReference type="InterPro" id="IPR006068">
    <property type="entry name" value="ATPase_P-typ_cation-transptr_C"/>
</dbReference>
<feature type="transmembrane region" description="Helical" evidence="1">
    <location>
        <begin position="20"/>
        <end position="37"/>
    </location>
</feature>
<dbReference type="Pfam" id="PF00689">
    <property type="entry name" value="Cation_ATPase_C"/>
    <property type="match status" value="1"/>
</dbReference>
<dbReference type="SUPFAM" id="SSF81665">
    <property type="entry name" value="Calcium ATPase, transmembrane domain M"/>
    <property type="match status" value="1"/>
</dbReference>
<evidence type="ECO:0000259" key="2">
    <source>
        <dbReference type="Pfam" id="PF00689"/>
    </source>
</evidence>
<keyword evidence="1" id="KW-1133">Transmembrane helix</keyword>
<dbReference type="InterPro" id="IPR023298">
    <property type="entry name" value="ATPase_P-typ_TM_dom_sf"/>
</dbReference>